<organism evidence="2 3">
    <name type="scientific">Aliikangiella marina</name>
    <dbReference type="NCBI Taxonomy" id="1712262"/>
    <lineage>
        <taxon>Bacteria</taxon>
        <taxon>Pseudomonadati</taxon>
        <taxon>Pseudomonadota</taxon>
        <taxon>Gammaproteobacteria</taxon>
        <taxon>Oceanospirillales</taxon>
        <taxon>Pleioneaceae</taxon>
        <taxon>Aliikangiella</taxon>
    </lineage>
</organism>
<name>A0A545TDJ2_9GAMM</name>
<feature type="domain" description="DUF6316" evidence="1">
    <location>
        <begin position="7"/>
        <end position="60"/>
    </location>
</feature>
<comment type="caution">
    <text evidence="2">The sequence shown here is derived from an EMBL/GenBank/DDBJ whole genome shotgun (WGS) entry which is preliminary data.</text>
</comment>
<evidence type="ECO:0000259" key="1">
    <source>
        <dbReference type="Pfam" id="PF19837"/>
    </source>
</evidence>
<dbReference type="EMBL" id="VIKR01000002">
    <property type="protein sequence ID" value="TQV75261.1"/>
    <property type="molecule type" value="Genomic_DNA"/>
</dbReference>
<gene>
    <name evidence="2" type="ORF">FLL45_10015</name>
</gene>
<dbReference type="RefSeq" id="WP_142941877.1">
    <property type="nucleotide sequence ID" value="NZ_VIKR01000002.1"/>
</dbReference>
<keyword evidence="3" id="KW-1185">Reference proteome</keyword>
<dbReference type="InterPro" id="IPR045630">
    <property type="entry name" value="DUF6316"/>
</dbReference>
<evidence type="ECO:0000313" key="2">
    <source>
        <dbReference type="EMBL" id="TQV75261.1"/>
    </source>
</evidence>
<accession>A0A545TDJ2</accession>
<evidence type="ECO:0000313" key="3">
    <source>
        <dbReference type="Proteomes" id="UP000317839"/>
    </source>
</evidence>
<dbReference type="Pfam" id="PF19837">
    <property type="entry name" value="DUF6316"/>
    <property type="match status" value="1"/>
</dbReference>
<dbReference type="OrthoDB" id="7017872at2"/>
<dbReference type="AlphaFoldDB" id="A0A545TDJ2"/>
<sequence>MSRALYRKSDPLNATFSKSNRIITNGRGFFYKIRGGKMNGPFATRDAAENDLCTFIKVLQIEAELDPRNFQLNS</sequence>
<protein>
    <recommendedName>
        <fullName evidence="1">DUF6316 domain-containing protein</fullName>
    </recommendedName>
</protein>
<proteinExistence type="predicted"/>
<reference evidence="2 3" key="1">
    <citation type="submission" date="2019-06" db="EMBL/GenBank/DDBJ databases">
        <title>Draft genome of Aliikangiella marina GYP-15.</title>
        <authorList>
            <person name="Wang G."/>
        </authorList>
    </citation>
    <scope>NUCLEOTIDE SEQUENCE [LARGE SCALE GENOMIC DNA]</scope>
    <source>
        <strain evidence="2 3">GYP-15</strain>
    </source>
</reference>
<dbReference type="Proteomes" id="UP000317839">
    <property type="component" value="Unassembled WGS sequence"/>
</dbReference>